<dbReference type="GO" id="GO:0006888">
    <property type="term" value="P:endoplasmic reticulum to Golgi vesicle-mediated transport"/>
    <property type="evidence" value="ECO:0007669"/>
    <property type="project" value="InterPro"/>
</dbReference>
<evidence type="ECO:0000313" key="8">
    <source>
        <dbReference type="EMBL" id="CEP19301.1"/>
    </source>
</evidence>
<feature type="transmembrane region" description="Helical" evidence="6">
    <location>
        <begin position="144"/>
        <end position="168"/>
    </location>
</feature>
<evidence type="ECO:0000259" key="7">
    <source>
        <dbReference type="Pfam" id="PF04893"/>
    </source>
</evidence>
<dbReference type="Pfam" id="PF04893">
    <property type="entry name" value="Yip1"/>
    <property type="match status" value="1"/>
</dbReference>
<feature type="transmembrane region" description="Helical" evidence="6">
    <location>
        <begin position="118"/>
        <end position="138"/>
    </location>
</feature>
<dbReference type="STRING" id="35722.A0A0B7NL15"/>
<evidence type="ECO:0000256" key="6">
    <source>
        <dbReference type="RuleBase" id="RU361264"/>
    </source>
</evidence>
<keyword evidence="5 6" id="KW-0472">Membrane</keyword>
<dbReference type="PANTHER" id="PTHR21236">
    <property type="entry name" value="GOLGI MEMBRANE PROTEIN YIP1"/>
    <property type="match status" value="1"/>
</dbReference>
<evidence type="ECO:0000256" key="1">
    <source>
        <dbReference type="ARBA" id="ARBA00004141"/>
    </source>
</evidence>
<keyword evidence="9" id="KW-1185">Reference proteome</keyword>
<feature type="transmembrane region" description="Helical" evidence="6">
    <location>
        <begin position="180"/>
        <end position="205"/>
    </location>
</feature>
<evidence type="ECO:0000256" key="4">
    <source>
        <dbReference type="ARBA" id="ARBA00022989"/>
    </source>
</evidence>
<evidence type="ECO:0000313" key="9">
    <source>
        <dbReference type="Proteomes" id="UP000054107"/>
    </source>
</evidence>
<proteinExistence type="inferred from homology"/>
<evidence type="ECO:0000256" key="2">
    <source>
        <dbReference type="ARBA" id="ARBA00010596"/>
    </source>
</evidence>
<dbReference type="InterPro" id="IPR006977">
    <property type="entry name" value="Yip1_dom"/>
</dbReference>
<comment type="subcellular location">
    <subcellularLocation>
        <location evidence="6">Golgi apparatus membrane</location>
        <topology evidence="6">Multi-pass membrane protein</topology>
    </subcellularLocation>
    <subcellularLocation>
        <location evidence="1">Membrane</location>
        <topology evidence="1">Multi-pass membrane protein</topology>
    </subcellularLocation>
</comment>
<accession>A0A0B7NL15</accession>
<gene>
    <name evidence="8" type="primary">PARPA_13615.1 scaffold 47020</name>
</gene>
<dbReference type="AlphaFoldDB" id="A0A0B7NL15"/>
<name>A0A0B7NL15_9FUNG</name>
<dbReference type="InterPro" id="IPR045231">
    <property type="entry name" value="Yip1/4-like"/>
</dbReference>
<dbReference type="OrthoDB" id="411251at2759"/>
<keyword evidence="3 6" id="KW-0812">Transmembrane</keyword>
<keyword evidence="4 6" id="KW-1133">Transmembrane helix</keyword>
<feature type="transmembrane region" description="Helical" evidence="6">
    <location>
        <begin position="255"/>
        <end position="272"/>
    </location>
</feature>
<dbReference type="PANTHER" id="PTHR21236:SF1">
    <property type="entry name" value="PROTEIN YIPF6"/>
    <property type="match status" value="1"/>
</dbReference>
<dbReference type="GO" id="GO:0000139">
    <property type="term" value="C:Golgi membrane"/>
    <property type="evidence" value="ECO:0007669"/>
    <property type="project" value="UniProtKB-SubCell"/>
</dbReference>
<evidence type="ECO:0000256" key="3">
    <source>
        <dbReference type="ARBA" id="ARBA00022692"/>
    </source>
</evidence>
<dbReference type="Proteomes" id="UP000054107">
    <property type="component" value="Unassembled WGS sequence"/>
</dbReference>
<feature type="domain" description="Yip1" evidence="7">
    <location>
        <begin position="112"/>
        <end position="270"/>
    </location>
</feature>
<evidence type="ECO:0000256" key="5">
    <source>
        <dbReference type="ARBA" id="ARBA00023136"/>
    </source>
</evidence>
<comment type="similarity">
    <text evidence="2 6">Belongs to the YIP1 family.</text>
</comment>
<organism evidence="8 9">
    <name type="scientific">Parasitella parasitica</name>
    <dbReference type="NCBI Taxonomy" id="35722"/>
    <lineage>
        <taxon>Eukaryota</taxon>
        <taxon>Fungi</taxon>
        <taxon>Fungi incertae sedis</taxon>
        <taxon>Mucoromycota</taxon>
        <taxon>Mucoromycotina</taxon>
        <taxon>Mucoromycetes</taxon>
        <taxon>Mucorales</taxon>
        <taxon>Mucorineae</taxon>
        <taxon>Mucoraceae</taxon>
        <taxon>Parasitella</taxon>
    </lineage>
</organism>
<dbReference type="GO" id="GO:0005802">
    <property type="term" value="C:trans-Golgi network"/>
    <property type="evidence" value="ECO:0007669"/>
    <property type="project" value="TreeGrafter"/>
</dbReference>
<reference evidence="8 9" key="1">
    <citation type="submission" date="2014-09" db="EMBL/GenBank/DDBJ databases">
        <authorList>
            <person name="Ellenberger Sabrina"/>
        </authorList>
    </citation>
    <scope>NUCLEOTIDE SEQUENCE [LARGE SCALE GENOMIC DNA]</scope>
    <source>
        <strain evidence="8 9">CBS 412.66</strain>
    </source>
</reference>
<feature type="transmembrane region" description="Helical" evidence="6">
    <location>
        <begin position="225"/>
        <end position="243"/>
    </location>
</feature>
<protein>
    <recommendedName>
        <fullName evidence="6">Protein YIP</fullName>
    </recommendedName>
</protein>
<sequence>MLSHTQQQYDNPFARNDDVLDFYQADTTIEPDVDLTGQSSTKQQRQSLVNPFANLSGSIGSAAPSTSVEDSASNRVYSGEDTLDEPVSVTIFRDMKQVGRKLQQVLHPKGDRSVLKDWDLWGPLILCLALAITLSTSVPSDQSVPIFTGIFVIVWLGAAVVTMNAKLLGGSVSFFQSVCVIGYCIFPLVVVAFIGIFVETVWFRVPASLFAFGWSTYGKMSKVDVLYVWSLIITPTASIGFLSESKAHLSNRRALAVYPLFLFYLIIAWLVAVS</sequence>
<dbReference type="EMBL" id="LN734023">
    <property type="protein sequence ID" value="CEP19301.1"/>
    <property type="molecule type" value="Genomic_DNA"/>
</dbReference>